<name>A0A3B0SME3_9ZZZZ</name>
<evidence type="ECO:0000313" key="1">
    <source>
        <dbReference type="EMBL" id="VAW05423.1"/>
    </source>
</evidence>
<protein>
    <submittedName>
        <fullName evidence="1">Uncharacterized protein</fullName>
    </submittedName>
</protein>
<organism evidence="1">
    <name type="scientific">hydrothermal vent metagenome</name>
    <dbReference type="NCBI Taxonomy" id="652676"/>
    <lineage>
        <taxon>unclassified sequences</taxon>
        <taxon>metagenomes</taxon>
        <taxon>ecological metagenomes</taxon>
    </lineage>
</organism>
<accession>A0A3B0SME3</accession>
<dbReference type="EMBL" id="UOEG01000297">
    <property type="protein sequence ID" value="VAW05423.1"/>
    <property type="molecule type" value="Genomic_DNA"/>
</dbReference>
<reference evidence="1" key="1">
    <citation type="submission" date="2018-06" db="EMBL/GenBank/DDBJ databases">
        <authorList>
            <person name="Zhirakovskaya E."/>
        </authorList>
    </citation>
    <scope>NUCLEOTIDE SEQUENCE</scope>
</reference>
<proteinExistence type="predicted"/>
<gene>
    <name evidence="1" type="ORF">MNBD_ALPHA07-1786</name>
</gene>
<dbReference type="AlphaFoldDB" id="A0A3B0SME3"/>
<sequence>MRILAMILAAVMALAAPVNALTLPANGVTCAPSIPQLFGESLGLI</sequence>